<dbReference type="InterPro" id="IPR010281">
    <property type="entry name" value="DUF885"/>
</dbReference>
<feature type="chain" id="PRO_5046528212" evidence="1">
    <location>
        <begin position="25"/>
        <end position="610"/>
    </location>
</feature>
<dbReference type="PROSITE" id="PS51257">
    <property type="entry name" value="PROKAR_LIPOPROTEIN"/>
    <property type="match status" value="1"/>
</dbReference>
<protein>
    <submittedName>
        <fullName evidence="2">DUF885 domain-containing protein</fullName>
    </submittedName>
</protein>
<dbReference type="Proteomes" id="UP001374803">
    <property type="component" value="Chromosome"/>
</dbReference>
<evidence type="ECO:0000256" key="1">
    <source>
        <dbReference type="SAM" id="SignalP"/>
    </source>
</evidence>
<dbReference type="PANTHER" id="PTHR33361:SF2">
    <property type="entry name" value="DUF885 DOMAIN-CONTAINING PROTEIN"/>
    <property type="match status" value="1"/>
</dbReference>
<gene>
    <name evidence="2" type="ORF">LVJ94_02630</name>
</gene>
<dbReference type="PANTHER" id="PTHR33361">
    <property type="entry name" value="GLR0591 PROTEIN"/>
    <property type="match status" value="1"/>
</dbReference>
<accession>A0ABZ2L5D4</accession>
<feature type="signal peptide" evidence="1">
    <location>
        <begin position="1"/>
        <end position="24"/>
    </location>
</feature>
<organism evidence="2 3">
    <name type="scientific">Pendulispora rubella</name>
    <dbReference type="NCBI Taxonomy" id="2741070"/>
    <lineage>
        <taxon>Bacteria</taxon>
        <taxon>Pseudomonadati</taxon>
        <taxon>Myxococcota</taxon>
        <taxon>Myxococcia</taxon>
        <taxon>Myxococcales</taxon>
        <taxon>Sorangiineae</taxon>
        <taxon>Pendulisporaceae</taxon>
        <taxon>Pendulispora</taxon>
    </lineage>
</organism>
<keyword evidence="3" id="KW-1185">Reference proteome</keyword>
<dbReference type="EMBL" id="CP089983">
    <property type="protein sequence ID" value="WXB06158.1"/>
    <property type="molecule type" value="Genomic_DNA"/>
</dbReference>
<evidence type="ECO:0000313" key="3">
    <source>
        <dbReference type="Proteomes" id="UP001374803"/>
    </source>
</evidence>
<keyword evidence="1" id="KW-0732">Signal</keyword>
<reference evidence="2" key="1">
    <citation type="submission" date="2021-12" db="EMBL/GenBank/DDBJ databases">
        <title>Discovery of the Pendulisporaceae a myxobacterial family with distinct sporulation behavior and unique specialized metabolism.</title>
        <authorList>
            <person name="Garcia R."/>
            <person name="Popoff A."/>
            <person name="Bader C.D."/>
            <person name="Loehr J."/>
            <person name="Walesch S."/>
            <person name="Walt C."/>
            <person name="Boldt J."/>
            <person name="Bunk B."/>
            <person name="Haeckl F.J.F.P.J."/>
            <person name="Gunesch A.P."/>
            <person name="Birkelbach J."/>
            <person name="Nuebel U."/>
            <person name="Pietschmann T."/>
            <person name="Bach T."/>
            <person name="Mueller R."/>
        </authorList>
    </citation>
    <scope>NUCLEOTIDE SEQUENCE</scope>
    <source>
        <strain evidence="2">MSr11367</strain>
    </source>
</reference>
<dbReference type="RefSeq" id="WP_394835809.1">
    <property type="nucleotide sequence ID" value="NZ_CP089929.1"/>
</dbReference>
<sequence>MILKLHFPAIVAALVPPLAFVAFACGADAPAPPAPSQRTEASAGVRNLELADLLERQWQWYLEENPLEATFMGNHRFDDRIADKSATHADDVRARGHRFLDESHALRARIGTSLDAGDTLTLDLFIDVLETQVATTDVCRPREWNVSAWDNPVNEWSYLPEDQPATTRDDAKRLLARWRQIPTSIDTDVENLRRGAQAGKFGNATSVKRALEAVDAQLAQSDEQWPLAKPKTDEHPDWTEAERQSFQGDLLATIGPIRAAITRWRDFVASEILPNARPDDRVGLNHIPDGPTCYTALIRTNTSLQPSADELHELGSAEIARINGEMSDLGEKLFGTRNLRNILERLRTDPELYFKTEDEIETKAKATLAAAKAKIPEFFGTLPKADCEVRRVPDYEAEHTYIGYYRAPNPDGSKPGEYFVNTWQPATHPRFEAEVLAHHDGIPGHHVQIGVALELPELPAFRKSLGPTSYIEGWGLYSERLADDMKLYSGDLDRMGMLSFDAWRASRLIVDTGMHAKGWSRERAVAFMLEHTALVENNVRNEVDRYIDDPAQALGYKVGQLNILRLREEARTKLGPRFDVKAFHDTVLGSGVVTMPILEKIVANWVASRR</sequence>
<evidence type="ECO:0000313" key="2">
    <source>
        <dbReference type="EMBL" id="WXB06158.1"/>
    </source>
</evidence>
<proteinExistence type="predicted"/>
<dbReference type="Pfam" id="PF05960">
    <property type="entry name" value="DUF885"/>
    <property type="match status" value="1"/>
</dbReference>
<name>A0ABZ2L5D4_9BACT</name>